<dbReference type="NCBIfam" id="TIGR02644">
    <property type="entry name" value="Y_phosphoryl"/>
    <property type="match status" value="1"/>
</dbReference>
<dbReference type="PROSITE" id="PS00647">
    <property type="entry name" value="THYMID_PHOSPHORYLASE"/>
    <property type="match status" value="1"/>
</dbReference>
<dbReference type="EMBL" id="BSUJ01000001">
    <property type="protein sequence ID" value="GMA20398.1"/>
    <property type="molecule type" value="Genomic_DNA"/>
</dbReference>
<dbReference type="Proteomes" id="UP001157109">
    <property type="component" value="Unassembled WGS sequence"/>
</dbReference>
<dbReference type="InterPro" id="IPR036320">
    <property type="entry name" value="Glycosyl_Trfase_fam3_N_dom_sf"/>
</dbReference>
<dbReference type="SUPFAM" id="SSF52418">
    <property type="entry name" value="Nucleoside phosphorylase/phosphoribosyltransferase catalytic domain"/>
    <property type="match status" value="1"/>
</dbReference>
<evidence type="ECO:0000256" key="3">
    <source>
        <dbReference type="ARBA" id="ARBA00022676"/>
    </source>
</evidence>
<organism evidence="6 7">
    <name type="scientific">Arsenicicoccus piscis</name>
    <dbReference type="NCBI Taxonomy" id="673954"/>
    <lineage>
        <taxon>Bacteria</taxon>
        <taxon>Bacillati</taxon>
        <taxon>Actinomycetota</taxon>
        <taxon>Actinomycetes</taxon>
        <taxon>Micrococcales</taxon>
        <taxon>Intrasporangiaceae</taxon>
        <taxon>Arsenicicoccus</taxon>
    </lineage>
</organism>
<dbReference type="Gene3D" id="3.40.1030.10">
    <property type="entry name" value="Nucleoside phosphorylase/phosphoribosyltransferase catalytic domain"/>
    <property type="match status" value="1"/>
</dbReference>
<proteinExistence type="inferred from homology"/>
<evidence type="ECO:0000256" key="2">
    <source>
        <dbReference type="ARBA" id="ARBA00011738"/>
    </source>
</evidence>
<name>A0ABQ6HPL1_9MICO</name>
<dbReference type="Pfam" id="PF02885">
    <property type="entry name" value="Glycos_trans_3N"/>
    <property type="match status" value="1"/>
</dbReference>
<evidence type="ECO:0000256" key="1">
    <source>
        <dbReference type="ARBA" id="ARBA00006915"/>
    </source>
</evidence>
<dbReference type="Gene3D" id="3.90.1170.30">
    <property type="entry name" value="Pyrimidine nucleoside phosphorylase-like, C-terminal domain"/>
    <property type="match status" value="1"/>
</dbReference>
<dbReference type="InterPro" id="IPR013102">
    <property type="entry name" value="PYNP_C"/>
</dbReference>
<comment type="caution">
    <text evidence="6">The sequence shown here is derived from an EMBL/GenBank/DDBJ whole genome shotgun (WGS) entry which is preliminary data.</text>
</comment>
<evidence type="ECO:0000256" key="4">
    <source>
        <dbReference type="ARBA" id="ARBA00022679"/>
    </source>
</evidence>
<dbReference type="PANTHER" id="PTHR10515">
    <property type="entry name" value="THYMIDINE PHOSPHORYLASE"/>
    <property type="match status" value="1"/>
</dbReference>
<dbReference type="SMART" id="SM00941">
    <property type="entry name" value="PYNP_C"/>
    <property type="match status" value="1"/>
</dbReference>
<gene>
    <name evidence="6" type="primary">deoA</name>
    <name evidence="6" type="ORF">GCM10025862_24190</name>
</gene>
<dbReference type="NCBIfam" id="NF004490">
    <property type="entry name" value="PRK05820.1"/>
    <property type="match status" value="1"/>
</dbReference>
<dbReference type="InterPro" id="IPR017459">
    <property type="entry name" value="Glycosyl_Trfase_fam3_N_dom"/>
</dbReference>
<dbReference type="Gene3D" id="1.20.970.10">
    <property type="entry name" value="Transferase, Pyrimidine Nucleoside Phosphorylase, Chain C"/>
    <property type="match status" value="1"/>
</dbReference>
<dbReference type="Pfam" id="PF07831">
    <property type="entry name" value="PYNP_C"/>
    <property type="match status" value="1"/>
</dbReference>
<protein>
    <submittedName>
        <fullName evidence="6">Thymidine phosphorylase</fullName>
    </submittedName>
</protein>
<dbReference type="RefSeq" id="WP_241446403.1">
    <property type="nucleotide sequence ID" value="NZ_BSUJ01000001.1"/>
</dbReference>
<dbReference type="SUPFAM" id="SSF54680">
    <property type="entry name" value="Pyrimidine nucleoside phosphorylase C-terminal domain"/>
    <property type="match status" value="1"/>
</dbReference>
<evidence type="ECO:0000313" key="6">
    <source>
        <dbReference type="EMBL" id="GMA20398.1"/>
    </source>
</evidence>
<accession>A0ABQ6HPL1</accession>
<keyword evidence="7" id="KW-1185">Reference proteome</keyword>
<dbReference type="InterPro" id="IPR017872">
    <property type="entry name" value="Pyrmidine_PPase_CS"/>
</dbReference>
<dbReference type="PANTHER" id="PTHR10515:SF0">
    <property type="entry name" value="THYMIDINE PHOSPHORYLASE"/>
    <property type="match status" value="1"/>
</dbReference>
<dbReference type="InterPro" id="IPR035902">
    <property type="entry name" value="Nuc_phospho_transferase"/>
</dbReference>
<dbReference type="InterPro" id="IPR000053">
    <property type="entry name" value="Thymidine/pyrmidine_PPase"/>
</dbReference>
<comment type="subunit">
    <text evidence="2">Homodimer.</text>
</comment>
<evidence type="ECO:0000259" key="5">
    <source>
        <dbReference type="SMART" id="SM00941"/>
    </source>
</evidence>
<reference evidence="7" key="1">
    <citation type="journal article" date="2019" name="Int. J. Syst. Evol. Microbiol.">
        <title>The Global Catalogue of Microorganisms (GCM) 10K type strain sequencing project: providing services to taxonomists for standard genome sequencing and annotation.</title>
        <authorList>
            <consortium name="The Broad Institute Genomics Platform"/>
            <consortium name="The Broad Institute Genome Sequencing Center for Infectious Disease"/>
            <person name="Wu L."/>
            <person name="Ma J."/>
        </authorList>
    </citation>
    <scope>NUCLEOTIDE SEQUENCE [LARGE SCALE GENOMIC DNA]</scope>
    <source>
        <strain evidence="7">NBRC 105830</strain>
    </source>
</reference>
<evidence type="ECO:0000313" key="7">
    <source>
        <dbReference type="Proteomes" id="UP001157109"/>
    </source>
</evidence>
<comment type="similarity">
    <text evidence="1">Belongs to the thymidine/pyrimidine-nucleoside phosphorylase family.</text>
</comment>
<keyword evidence="4" id="KW-0808">Transferase</keyword>
<dbReference type="InterPro" id="IPR018090">
    <property type="entry name" value="Pyrmidine_PPas_bac/euk"/>
</dbReference>
<dbReference type="PIRSF" id="PIRSF000478">
    <property type="entry name" value="TP_PyNP"/>
    <property type="match status" value="1"/>
</dbReference>
<dbReference type="SUPFAM" id="SSF47648">
    <property type="entry name" value="Nucleoside phosphorylase/phosphoribosyltransferase N-terminal domain"/>
    <property type="match status" value="1"/>
</dbReference>
<keyword evidence="3" id="KW-0328">Glycosyltransferase</keyword>
<dbReference type="InterPro" id="IPR000312">
    <property type="entry name" value="Glycosyl_Trfase_fam3"/>
</dbReference>
<sequence length="433" mass="45442">MSQTPQQHDAIEVIRAKRDRQELSDSQIDWVVDAYTRGDVADEQMSALAMAILLNGMNRHEISRWTQAMIASGERMDFSSLSRPTSDKHSTGGVGDKITLPLAPLVAACGVAVPQLSGRGLGHTGGTLDKLEAIPGWRADLTNEQMMAILEDPGAVICAAGSGLAPADKKLYALRDVTGTIEAIPLIASSIMSKKIAEGTGSLVLDVKVGSGAFMKDVDQARELAETMVALGTDAGLKTVALLTNMQTPLGLTAGNALEVRESVEVLAGGGPEDVVELTLTLAREMLAAAGRTDVDPADALRDGRAMDVWRRMITAQGGDPDAALPVAAHQHVVRAQADGVLTSLDAYAVGVAAWRLGAGRARKEDPVQAGAGVELHAKPGAVVRGGDPLLTLHTDTPDRFARAEEALDGAWFIAPEGSRPDLLPLVIDRVDG</sequence>
<feature type="domain" description="Pyrimidine nucleoside phosphorylase C-terminal" evidence="5">
    <location>
        <begin position="341"/>
        <end position="415"/>
    </location>
</feature>
<dbReference type="Pfam" id="PF00591">
    <property type="entry name" value="Glycos_transf_3"/>
    <property type="match status" value="1"/>
</dbReference>
<dbReference type="InterPro" id="IPR036566">
    <property type="entry name" value="PYNP-like_C_sf"/>
</dbReference>